<dbReference type="GO" id="GO:0003677">
    <property type="term" value="F:DNA binding"/>
    <property type="evidence" value="ECO:0007669"/>
    <property type="project" value="UniProtKB-KW"/>
</dbReference>
<organism evidence="3 4">
    <name type="scientific">Faecalibacterium prausnitzii</name>
    <dbReference type="NCBI Taxonomy" id="853"/>
    <lineage>
        <taxon>Bacteria</taxon>
        <taxon>Bacillati</taxon>
        <taxon>Bacillota</taxon>
        <taxon>Clostridia</taxon>
        <taxon>Eubacteriales</taxon>
        <taxon>Oscillospiraceae</taxon>
        <taxon>Faecalibacterium</taxon>
    </lineage>
</organism>
<dbReference type="PANTHER" id="PTHR46558">
    <property type="entry name" value="TRACRIPTIONAL REGULATORY PROTEIN-RELATED-RELATED"/>
    <property type="match status" value="1"/>
</dbReference>
<evidence type="ECO:0000313" key="4">
    <source>
        <dbReference type="Proteomes" id="UP000733372"/>
    </source>
</evidence>
<dbReference type="PROSITE" id="PS50943">
    <property type="entry name" value="HTH_CROC1"/>
    <property type="match status" value="1"/>
</dbReference>
<dbReference type="Gene3D" id="1.10.260.40">
    <property type="entry name" value="lambda repressor-like DNA-binding domains"/>
    <property type="match status" value="1"/>
</dbReference>
<dbReference type="Proteomes" id="UP000733372">
    <property type="component" value="Unassembled WGS sequence"/>
</dbReference>
<dbReference type="SUPFAM" id="SSF47413">
    <property type="entry name" value="lambda repressor-like DNA-binding domains"/>
    <property type="match status" value="1"/>
</dbReference>
<dbReference type="CDD" id="cd00093">
    <property type="entry name" value="HTH_XRE"/>
    <property type="match status" value="1"/>
</dbReference>
<evidence type="ECO:0000259" key="2">
    <source>
        <dbReference type="PROSITE" id="PS50943"/>
    </source>
</evidence>
<evidence type="ECO:0000313" key="3">
    <source>
        <dbReference type="EMBL" id="MBS5687422.1"/>
    </source>
</evidence>
<dbReference type="InterPro" id="IPR001387">
    <property type="entry name" value="Cro/C1-type_HTH"/>
</dbReference>
<dbReference type="EMBL" id="JAGZAM010000007">
    <property type="protein sequence ID" value="MBS5687422.1"/>
    <property type="molecule type" value="Genomic_DNA"/>
</dbReference>
<dbReference type="Pfam" id="PF01381">
    <property type="entry name" value="HTH_3"/>
    <property type="match status" value="1"/>
</dbReference>
<gene>
    <name evidence="3" type="ORF">KHW66_05075</name>
</gene>
<accession>A0A943IRX2</accession>
<reference evidence="3" key="1">
    <citation type="submission" date="2021-02" db="EMBL/GenBank/DDBJ databases">
        <title>Infant gut strain persistence is associated with maternal origin, phylogeny, and functional potential including surface adhesion and iron acquisition.</title>
        <authorList>
            <person name="Lou Y.C."/>
        </authorList>
    </citation>
    <scope>NUCLEOTIDE SEQUENCE</scope>
    <source>
        <strain evidence="3">L3_101_367G1_dasL3_101_367G1_metabat.metabat.26</strain>
    </source>
</reference>
<name>A0A943IRX2_9FIRM</name>
<protein>
    <submittedName>
        <fullName evidence="3">Helix-turn-helix transcriptional regulator</fullName>
    </submittedName>
</protein>
<dbReference type="PANTHER" id="PTHR46558:SF11">
    <property type="entry name" value="HTH-TYPE TRANSCRIPTIONAL REGULATOR XRE"/>
    <property type="match status" value="1"/>
</dbReference>
<keyword evidence="1" id="KW-0238">DNA-binding</keyword>
<comment type="caution">
    <text evidence="3">The sequence shown here is derived from an EMBL/GenBank/DDBJ whole genome shotgun (WGS) entry which is preliminary data.</text>
</comment>
<feature type="domain" description="HTH cro/C1-type" evidence="2">
    <location>
        <begin position="15"/>
        <end position="69"/>
    </location>
</feature>
<evidence type="ECO:0000256" key="1">
    <source>
        <dbReference type="ARBA" id="ARBA00023125"/>
    </source>
</evidence>
<proteinExistence type="predicted"/>
<dbReference type="AlphaFoldDB" id="A0A943IRX2"/>
<sequence>MMAKEVNKMTIGERIKEVRKNEKLTQQEFADRLNLKRNTVGSYEVNVVEPSDRTIKDICDKFGVREEWLRTGEGEMMAADTQSDKIAAFLGDLTRDDDGNFRRRFVEMLADLSPADWKLLERMAEKLTQKKEHP</sequence>
<dbReference type="InterPro" id="IPR010982">
    <property type="entry name" value="Lambda_DNA-bd_dom_sf"/>
</dbReference>
<dbReference type="SMART" id="SM00530">
    <property type="entry name" value="HTH_XRE"/>
    <property type="match status" value="1"/>
</dbReference>